<keyword evidence="2" id="KW-1185">Reference proteome</keyword>
<dbReference type="EMBL" id="BAABME010014865">
    <property type="protein sequence ID" value="GAA0187575.1"/>
    <property type="molecule type" value="Genomic_DNA"/>
</dbReference>
<sequence length="141" mass="16195">MVNWTEEWYKIKEVNNNARGIKRKKIYMNGLDFEEPLLKKIQIKDTRILIILDQNFISDQVDFAISSNSNAIEAHIGISVLMGLGWTLLREAWLLRISFGFDASGQSEGIWVGFSSNIKTNPIFQSKYLLLFEISTELPIP</sequence>
<protein>
    <submittedName>
        <fullName evidence="1">Uncharacterized protein</fullName>
    </submittedName>
</protein>
<accession>A0AAV3S3C1</accession>
<evidence type="ECO:0000313" key="1">
    <source>
        <dbReference type="EMBL" id="GAA0187575.1"/>
    </source>
</evidence>
<proteinExistence type="predicted"/>
<name>A0AAV3S3C1_LITER</name>
<dbReference type="Proteomes" id="UP001454036">
    <property type="component" value="Unassembled WGS sequence"/>
</dbReference>
<organism evidence="1 2">
    <name type="scientific">Lithospermum erythrorhizon</name>
    <name type="common">Purple gromwell</name>
    <name type="synonym">Lithospermum officinale var. erythrorhizon</name>
    <dbReference type="NCBI Taxonomy" id="34254"/>
    <lineage>
        <taxon>Eukaryota</taxon>
        <taxon>Viridiplantae</taxon>
        <taxon>Streptophyta</taxon>
        <taxon>Embryophyta</taxon>
        <taxon>Tracheophyta</taxon>
        <taxon>Spermatophyta</taxon>
        <taxon>Magnoliopsida</taxon>
        <taxon>eudicotyledons</taxon>
        <taxon>Gunneridae</taxon>
        <taxon>Pentapetalae</taxon>
        <taxon>asterids</taxon>
        <taxon>lamiids</taxon>
        <taxon>Boraginales</taxon>
        <taxon>Boraginaceae</taxon>
        <taxon>Boraginoideae</taxon>
        <taxon>Lithospermeae</taxon>
        <taxon>Lithospermum</taxon>
    </lineage>
</organism>
<reference evidence="1 2" key="1">
    <citation type="submission" date="2024-01" db="EMBL/GenBank/DDBJ databases">
        <title>The complete chloroplast genome sequence of Lithospermum erythrorhizon: insights into the phylogenetic relationship among Boraginaceae species and the maternal lineages of purple gromwells.</title>
        <authorList>
            <person name="Okada T."/>
            <person name="Watanabe K."/>
        </authorList>
    </citation>
    <scope>NUCLEOTIDE SEQUENCE [LARGE SCALE GENOMIC DNA]</scope>
</reference>
<dbReference type="AlphaFoldDB" id="A0AAV3S3C1"/>
<gene>
    <name evidence="1" type="ORF">LIER_34863</name>
</gene>
<comment type="caution">
    <text evidence="1">The sequence shown here is derived from an EMBL/GenBank/DDBJ whole genome shotgun (WGS) entry which is preliminary data.</text>
</comment>
<evidence type="ECO:0000313" key="2">
    <source>
        <dbReference type="Proteomes" id="UP001454036"/>
    </source>
</evidence>